<sequence length="93" mass="9620">MAAAKQAATDHLAGHQGLGRVALLAGSAVMMAVVVALLSLKALRRYYTGGEVWTGPPGAQYHQASIDEMLEESAKLEGIEVGGSALADNGRSR</sequence>
<protein>
    <submittedName>
        <fullName evidence="2">Uncharacterized protein</fullName>
    </submittedName>
</protein>
<feature type="non-terminal residue" evidence="2">
    <location>
        <position position="1"/>
    </location>
</feature>
<comment type="caution">
    <text evidence="2">The sequence shown here is derived from an EMBL/GenBank/DDBJ whole genome shotgun (WGS) entry which is preliminary data.</text>
</comment>
<organism evidence="2 3">
    <name type="scientific">Haematococcus lacustris</name>
    <name type="common">Green alga</name>
    <name type="synonym">Haematococcus pluvialis</name>
    <dbReference type="NCBI Taxonomy" id="44745"/>
    <lineage>
        <taxon>Eukaryota</taxon>
        <taxon>Viridiplantae</taxon>
        <taxon>Chlorophyta</taxon>
        <taxon>core chlorophytes</taxon>
        <taxon>Chlorophyceae</taxon>
        <taxon>CS clade</taxon>
        <taxon>Chlamydomonadales</taxon>
        <taxon>Haematococcaceae</taxon>
        <taxon>Haematococcus</taxon>
    </lineage>
</organism>
<feature type="non-terminal residue" evidence="2">
    <location>
        <position position="93"/>
    </location>
</feature>
<evidence type="ECO:0000313" key="3">
    <source>
        <dbReference type="Proteomes" id="UP000485058"/>
    </source>
</evidence>
<keyword evidence="1" id="KW-0812">Transmembrane</keyword>
<accession>A0A6A0A2A8</accession>
<keyword evidence="1" id="KW-1133">Transmembrane helix</keyword>
<gene>
    <name evidence="2" type="ORF">HaLaN_23958</name>
</gene>
<reference evidence="2 3" key="1">
    <citation type="submission" date="2020-02" db="EMBL/GenBank/DDBJ databases">
        <title>Draft genome sequence of Haematococcus lacustris strain NIES-144.</title>
        <authorList>
            <person name="Morimoto D."/>
            <person name="Nakagawa S."/>
            <person name="Yoshida T."/>
            <person name="Sawayama S."/>
        </authorList>
    </citation>
    <scope>NUCLEOTIDE SEQUENCE [LARGE SCALE GENOMIC DNA]</scope>
    <source>
        <strain evidence="2 3">NIES-144</strain>
    </source>
</reference>
<dbReference type="AlphaFoldDB" id="A0A6A0A2A8"/>
<keyword evidence="1" id="KW-0472">Membrane</keyword>
<name>A0A6A0A2A8_HAELA</name>
<feature type="transmembrane region" description="Helical" evidence="1">
    <location>
        <begin position="21"/>
        <end position="40"/>
    </location>
</feature>
<keyword evidence="3" id="KW-1185">Reference proteome</keyword>
<evidence type="ECO:0000313" key="2">
    <source>
        <dbReference type="EMBL" id="GFH25914.1"/>
    </source>
</evidence>
<evidence type="ECO:0000256" key="1">
    <source>
        <dbReference type="SAM" id="Phobius"/>
    </source>
</evidence>
<proteinExistence type="predicted"/>
<dbReference type="EMBL" id="BLLF01002954">
    <property type="protein sequence ID" value="GFH25914.1"/>
    <property type="molecule type" value="Genomic_DNA"/>
</dbReference>
<dbReference type="Proteomes" id="UP000485058">
    <property type="component" value="Unassembled WGS sequence"/>
</dbReference>